<feature type="compositionally biased region" description="Polar residues" evidence="2">
    <location>
        <begin position="32"/>
        <end position="41"/>
    </location>
</feature>
<protein>
    <recommendedName>
        <fullName evidence="8">Rho GTPase-activating protein 27</fullName>
    </recommendedName>
</protein>
<evidence type="ECO:0000313" key="7">
    <source>
        <dbReference type="Proteomes" id="UP000288216"/>
    </source>
</evidence>
<keyword evidence="1" id="KW-0343">GTPase activation</keyword>
<dbReference type="SMART" id="SM00456">
    <property type="entry name" value="WW"/>
    <property type="match status" value="3"/>
</dbReference>
<feature type="compositionally biased region" description="Low complexity" evidence="2">
    <location>
        <begin position="468"/>
        <end position="477"/>
    </location>
</feature>
<dbReference type="SMART" id="SM00324">
    <property type="entry name" value="RhoGAP"/>
    <property type="match status" value="1"/>
</dbReference>
<dbReference type="SUPFAM" id="SSF51045">
    <property type="entry name" value="WW domain"/>
    <property type="match status" value="3"/>
</dbReference>
<dbReference type="GO" id="GO:0005096">
    <property type="term" value="F:GTPase activator activity"/>
    <property type="evidence" value="ECO:0007669"/>
    <property type="project" value="UniProtKB-KW"/>
</dbReference>
<feature type="domain" description="PH" evidence="3">
    <location>
        <begin position="317"/>
        <end position="432"/>
    </location>
</feature>
<dbReference type="PANTHER" id="PTHR23176:SF104">
    <property type="entry name" value="RHO GTPASE-ACTIVATING PROTEIN 27"/>
    <property type="match status" value="1"/>
</dbReference>
<dbReference type="CDD" id="cd00201">
    <property type="entry name" value="WW"/>
    <property type="match status" value="2"/>
</dbReference>
<feature type="domain" description="WW" evidence="4">
    <location>
        <begin position="95"/>
        <end position="124"/>
    </location>
</feature>
<dbReference type="Proteomes" id="UP000288216">
    <property type="component" value="Unassembled WGS sequence"/>
</dbReference>
<sequence length="614" mass="69744">MRSQELESEEKSESVYQNVTELRQELAGEQLDLSSNSTSQLEEWETHTDQATGQPFYYNVVTAETTWDSPFNSPDRKEPQTPPSCSPSTSSPFVGWESHLDEVSGQPYYYNPVTGETTWEPPDQQEEETTDCMDNQRPPTPEEDYPEFTEESPLEYLGPGRQPSPWSQDGQSEPQSPMDSPLYQPIGPQTPPGWSYETDQDGQLLYISEVTQEKWIRHIDSNGKFYYYNPDGDKSEWELPQYGTPSNRLSAGNGVDQEGDFVFSNWRHGHSLKPIPPLRLDIEEKASLATHRRNASDFSAELALGNRVEFLLPHSLSLDKAGILNKAKVADNGKRIRKSWTSSWTVLQGGILTFYKDPKNQSAGSLKQAAGQFTPEYTVELKGANIGWATKDKSSKKNVLELKTRRGSEYLIQYDTESVIGDWYKMITESINFQLDTVNADEVDAAYDSVGPEKHNSKDRDERRNRSARNVVSSSAENADHKKVKTKLKKFLLRRPTLQSVREKGYIQDQVFGCGLEDLCRRENTTVPQFVVKCIQAVEKRGLDIDGLYRVSGNLAIIQKLRFKVNHDENVNLEDGPWDDVHVITGALKLFFRELSEPLFPFSHFESFISSMSK</sequence>
<dbReference type="CDD" id="cd13233">
    <property type="entry name" value="PH_ARHGAP9-like"/>
    <property type="match status" value="1"/>
</dbReference>
<feature type="compositionally biased region" description="Basic and acidic residues" evidence="2">
    <location>
        <begin position="451"/>
        <end position="465"/>
    </location>
</feature>
<proteinExistence type="predicted"/>
<dbReference type="OrthoDB" id="79452at2759"/>
<dbReference type="PROSITE" id="PS50020">
    <property type="entry name" value="WW_DOMAIN_2"/>
    <property type="match status" value="3"/>
</dbReference>
<dbReference type="AlphaFoldDB" id="A0A401NWS2"/>
<dbReference type="PANTHER" id="PTHR23176">
    <property type="entry name" value="RHO/RAC/CDC GTPASE-ACTIVATING PROTEIN"/>
    <property type="match status" value="1"/>
</dbReference>
<dbReference type="InterPro" id="IPR011993">
    <property type="entry name" value="PH-like_dom_sf"/>
</dbReference>
<feature type="region of interest" description="Disordered" evidence="2">
    <location>
        <begin position="28"/>
        <end position="52"/>
    </location>
</feature>
<feature type="compositionally biased region" description="Acidic residues" evidence="2">
    <location>
        <begin position="141"/>
        <end position="153"/>
    </location>
</feature>
<dbReference type="Pfam" id="PF00397">
    <property type="entry name" value="WW"/>
    <property type="match status" value="2"/>
</dbReference>
<dbReference type="Gene3D" id="2.20.70.10">
    <property type="match status" value="3"/>
</dbReference>
<dbReference type="InterPro" id="IPR008936">
    <property type="entry name" value="Rho_GTPase_activation_prot"/>
</dbReference>
<dbReference type="GO" id="GO:0005737">
    <property type="term" value="C:cytoplasm"/>
    <property type="evidence" value="ECO:0007669"/>
    <property type="project" value="TreeGrafter"/>
</dbReference>
<evidence type="ECO:0000256" key="1">
    <source>
        <dbReference type="ARBA" id="ARBA00022468"/>
    </source>
</evidence>
<dbReference type="OMA" id="THERSWK"/>
<dbReference type="InterPro" id="IPR001202">
    <property type="entry name" value="WW_dom"/>
</dbReference>
<evidence type="ECO:0008006" key="8">
    <source>
        <dbReference type="Google" id="ProtNLM"/>
    </source>
</evidence>
<dbReference type="Gene3D" id="2.30.29.30">
    <property type="entry name" value="Pleckstrin-homology domain (PH domain)/Phosphotyrosine-binding domain (PTB)"/>
    <property type="match status" value="1"/>
</dbReference>
<feature type="domain" description="WW" evidence="4">
    <location>
        <begin position="44"/>
        <end position="72"/>
    </location>
</feature>
<gene>
    <name evidence="6" type="ORF">scyTo_0009947</name>
</gene>
<dbReference type="Pfam" id="PF00169">
    <property type="entry name" value="PH"/>
    <property type="match status" value="1"/>
</dbReference>
<dbReference type="SMART" id="SM00233">
    <property type="entry name" value="PH"/>
    <property type="match status" value="1"/>
</dbReference>
<dbReference type="SUPFAM" id="SSF48350">
    <property type="entry name" value="GTPase activation domain, GAP"/>
    <property type="match status" value="1"/>
</dbReference>
<dbReference type="InterPro" id="IPR036020">
    <property type="entry name" value="WW_dom_sf"/>
</dbReference>
<organism evidence="6 7">
    <name type="scientific">Scyliorhinus torazame</name>
    <name type="common">Cloudy catshark</name>
    <name type="synonym">Catulus torazame</name>
    <dbReference type="NCBI Taxonomy" id="75743"/>
    <lineage>
        <taxon>Eukaryota</taxon>
        <taxon>Metazoa</taxon>
        <taxon>Chordata</taxon>
        <taxon>Craniata</taxon>
        <taxon>Vertebrata</taxon>
        <taxon>Chondrichthyes</taxon>
        <taxon>Elasmobranchii</taxon>
        <taxon>Galeomorphii</taxon>
        <taxon>Galeoidea</taxon>
        <taxon>Carcharhiniformes</taxon>
        <taxon>Scyliorhinidae</taxon>
        <taxon>Scyliorhinus</taxon>
    </lineage>
</organism>
<feature type="domain" description="WW" evidence="4">
    <location>
        <begin position="215"/>
        <end position="242"/>
    </location>
</feature>
<dbReference type="InterPro" id="IPR050729">
    <property type="entry name" value="Rho-GAP"/>
</dbReference>
<dbReference type="InterPro" id="IPR000198">
    <property type="entry name" value="RhoGAP_dom"/>
</dbReference>
<evidence type="ECO:0000313" key="6">
    <source>
        <dbReference type="EMBL" id="GCB65318.1"/>
    </source>
</evidence>
<feature type="region of interest" description="Disordered" evidence="2">
    <location>
        <begin position="66"/>
        <end position="191"/>
    </location>
</feature>
<feature type="region of interest" description="Disordered" evidence="2">
    <location>
        <begin position="447"/>
        <end position="480"/>
    </location>
</feature>
<dbReference type="PROSITE" id="PS50003">
    <property type="entry name" value="PH_DOMAIN"/>
    <property type="match status" value="1"/>
</dbReference>
<dbReference type="Gene3D" id="1.10.555.10">
    <property type="entry name" value="Rho GTPase activation protein"/>
    <property type="match status" value="1"/>
</dbReference>
<name>A0A401NWS2_SCYTO</name>
<accession>A0A401NWS2</accession>
<dbReference type="Pfam" id="PF00620">
    <property type="entry name" value="RhoGAP"/>
    <property type="match status" value="1"/>
</dbReference>
<evidence type="ECO:0000259" key="5">
    <source>
        <dbReference type="PROSITE" id="PS50238"/>
    </source>
</evidence>
<evidence type="ECO:0000259" key="4">
    <source>
        <dbReference type="PROSITE" id="PS50020"/>
    </source>
</evidence>
<dbReference type="InterPro" id="IPR001849">
    <property type="entry name" value="PH_domain"/>
</dbReference>
<dbReference type="PROSITE" id="PS50238">
    <property type="entry name" value="RHOGAP"/>
    <property type="match status" value="1"/>
</dbReference>
<dbReference type="STRING" id="75743.A0A401NWS2"/>
<keyword evidence="7" id="KW-1185">Reference proteome</keyword>
<evidence type="ECO:0000256" key="2">
    <source>
        <dbReference type="SAM" id="MobiDB-lite"/>
    </source>
</evidence>
<dbReference type="SUPFAM" id="SSF50729">
    <property type="entry name" value="PH domain-like"/>
    <property type="match status" value="1"/>
</dbReference>
<reference evidence="6 7" key="1">
    <citation type="journal article" date="2018" name="Nat. Ecol. Evol.">
        <title>Shark genomes provide insights into elasmobranch evolution and the origin of vertebrates.</title>
        <authorList>
            <person name="Hara Y"/>
            <person name="Yamaguchi K"/>
            <person name="Onimaru K"/>
            <person name="Kadota M"/>
            <person name="Koyanagi M"/>
            <person name="Keeley SD"/>
            <person name="Tatsumi K"/>
            <person name="Tanaka K"/>
            <person name="Motone F"/>
            <person name="Kageyama Y"/>
            <person name="Nozu R"/>
            <person name="Adachi N"/>
            <person name="Nishimura O"/>
            <person name="Nakagawa R"/>
            <person name="Tanegashima C"/>
            <person name="Kiyatake I"/>
            <person name="Matsumoto R"/>
            <person name="Murakumo K"/>
            <person name="Nishida K"/>
            <person name="Terakita A"/>
            <person name="Kuratani S"/>
            <person name="Sato K"/>
            <person name="Hyodo S Kuraku.S."/>
        </authorList>
    </citation>
    <scope>NUCLEOTIDE SEQUENCE [LARGE SCALE GENOMIC DNA]</scope>
</reference>
<dbReference type="GO" id="GO:0007165">
    <property type="term" value="P:signal transduction"/>
    <property type="evidence" value="ECO:0007669"/>
    <property type="project" value="InterPro"/>
</dbReference>
<evidence type="ECO:0000259" key="3">
    <source>
        <dbReference type="PROSITE" id="PS50003"/>
    </source>
</evidence>
<comment type="caution">
    <text evidence="6">The sequence shown here is derived from an EMBL/GenBank/DDBJ whole genome shotgun (WGS) entry which is preliminary data.</text>
</comment>
<dbReference type="EMBL" id="BFAA01004188">
    <property type="protein sequence ID" value="GCB65318.1"/>
    <property type="molecule type" value="Genomic_DNA"/>
</dbReference>
<dbReference type="PROSITE" id="PS01159">
    <property type="entry name" value="WW_DOMAIN_1"/>
    <property type="match status" value="1"/>
</dbReference>
<feature type="domain" description="Rho-GAP" evidence="5">
    <location>
        <begin position="514"/>
        <end position="614"/>
    </location>
</feature>
<feature type="compositionally biased region" description="Polar residues" evidence="2">
    <location>
        <begin position="164"/>
        <end position="178"/>
    </location>
</feature>